<dbReference type="VEuPathDB" id="VectorBase:ASIS017797"/>
<reference evidence="4 6" key="1">
    <citation type="journal article" date="2014" name="BMC Genomics">
        <title>Genome sequence of Anopheles sinensis provides insight into genetics basis of mosquito competence for malaria parasites.</title>
        <authorList>
            <person name="Zhou D."/>
            <person name="Zhang D."/>
            <person name="Ding G."/>
            <person name="Shi L."/>
            <person name="Hou Q."/>
            <person name="Ye Y."/>
            <person name="Xu Y."/>
            <person name="Zhou H."/>
            <person name="Xiong C."/>
            <person name="Li S."/>
            <person name="Yu J."/>
            <person name="Hong S."/>
            <person name="Yu X."/>
            <person name="Zou P."/>
            <person name="Chen C."/>
            <person name="Chang X."/>
            <person name="Wang W."/>
            <person name="Lv Y."/>
            <person name="Sun Y."/>
            <person name="Ma L."/>
            <person name="Shen B."/>
            <person name="Zhu C."/>
        </authorList>
    </citation>
    <scope>NUCLEOTIDE SEQUENCE [LARGE SCALE GENOMIC DNA]</scope>
</reference>
<dbReference type="Pfam" id="PF13855">
    <property type="entry name" value="LRR_8"/>
    <property type="match status" value="1"/>
</dbReference>
<dbReference type="PANTHER" id="PTHR24366:SF96">
    <property type="entry name" value="LEUCINE RICH REPEAT CONTAINING 53"/>
    <property type="match status" value="1"/>
</dbReference>
<dbReference type="EnsemblMetazoa" id="ASIC016653-RA">
    <property type="protein sequence ID" value="ASIC016653-PA"/>
    <property type="gene ID" value="ASIC016653"/>
</dbReference>
<evidence type="ECO:0000256" key="1">
    <source>
        <dbReference type="ARBA" id="ARBA00022614"/>
    </source>
</evidence>
<dbReference type="PANTHER" id="PTHR24366">
    <property type="entry name" value="IG(IMMUNOGLOBULIN) AND LRR(LEUCINE RICH REPEAT) DOMAINS"/>
    <property type="match status" value="1"/>
</dbReference>
<dbReference type="InterPro" id="IPR001611">
    <property type="entry name" value="Leu-rich_rpt"/>
</dbReference>
<sequence length="340" mass="38034">MSRLNKWLSWVFLVCVAAVVRGTMPQVIQLGNRFKLEDVSDDNLKQVLDSIGPMRSVVQELDLSGNALKNFNPEDLAGFESLQILDLSSNFITGVVNLSSLSSIQHLDLSNNFVSEVFVGLSIESLLAPNNRITKVTCIGGAPKKIILANNRLSALSDLTSTCRSGIFNIDLSLNEITIVDFSELLQSRDTLSSLNLEYNFIVDVRNSENYTFPALELLDVSSNKLVYLGEAFQAAENVRKFDASFNEIVLISHMLLFNGNLSQLDLRGNRFDCDTLRKFFRKNEFLYQLSAPGLTRESCANGPDYVGPYCCEPMPIPFVDQLIEAKRKKVSWDSHRKIS</sequence>
<keyword evidence="2" id="KW-0677">Repeat</keyword>
<dbReference type="Gene3D" id="3.80.10.10">
    <property type="entry name" value="Ribonuclease Inhibitor"/>
    <property type="match status" value="1"/>
</dbReference>
<accession>A0A084WEL4</accession>
<evidence type="ECO:0000256" key="3">
    <source>
        <dbReference type="SAM" id="SignalP"/>
    </source>
</evidence>
<dbReference type="PROSITE" id="PS51450">
    <property type="entry name" value="LRR"/>
    <property type="match status" value="1"/>
</dbReference>
<dbReference type="AlphaFoldDB" id="A0A084WEL4"/>
<dbReference type="EMBL" id="ATLV01023222">
    <property type="status" value="NOT_ANNOTATED_CDS"/>
    <property type="molecule type" value="Genomic_DNA"/>
</dbReference>
<evidence type="ECO:0000313" key="6">
    <source>
        <dbReference type="Proteomes" id="UP000030765"/>
    </source>
</evidence>
<dbReference type="STRING" id="74873.A0A084WEL4"/>
<dbReference type="InterPro" id="IPR032675">
    <property type="entry name" value="LRR_dom_sf"/>
</dbReference>
<dbReference type="SUPFAM" id="SSF52058">
    <property type="entry name" value="L domain-like"/>
    <property type="match status" value="1"/>
</dbReference>
<feature type="signal peptide" evidence="3">
    <location>
        <begin position="1"/>
        <end position="22"/>
    </location>
</feature>
<dbReference type="OrthoDB" id="660555at2759"/>
<gene>
    <name evidence="4" type="ORF">ZHAS_00016653</name>
</gene>
<protein>
    <submittedName>
        <fullName evidence="4 5">Uncharacterized protein</fullName>
    </submittedName>
</protein>
<proteinExistence type="predicted"/>
<dbReference type="VEuPathDB" id="VectorBase:ASIC016653"/>
<keyword evidence="3" id="KW-0732">Signal</keyword>
<evidence type="ECO:0000313" key="4">
    <source>
        <dbReference type="EMBL" id="KFB48658.1"/>
    </source>
</evidence>
<keyword evidence="6" id="KW-1185">Reference proteome</keyword>
<dbReference type="EMBL" id="KE525341">
    <property type="protein sequence ID" value="KFB48658.1"/>
    <property type="molecule type" value="Genomic_DNA"/>
</dbReference>
<organism evidence="4">
    <name type="scientific">Anopheles sinensis</name>
    <name type="common">Mosquito</name>
    <dbReference type="NCBI Taxonomy" id="74873"/>
    <lineage>
        <taxon>Eukaryota</taxon>
        <taxon>Metazoa</taxon>
        <taxon>Ecdysozoa</taxon>
        <taxon>Arthropoda</taxon>
        <taxon>Hexapoda</taxon>
        <taxon>Insecta</taxon>
        <taxon>Pterygota</taxon>
        <taxon>Neoptera</taxon>
        <taxon>Endopterygota</taxon>
        <taxon>Diptera</taxon>
        <taxon>Nematocera</taxon>
        <taxon>Culicoidea</taxon>
        <taxon>Culicidae</taxon>
        <taxon>Anophelinae</taxon>
        <taxon>Anopheles</taxon>
    </lineage>
</organism>
<evidence type="ECO:0000256" key="2">
    <source>
        <dbReference type="ARBA" id="ARBA00022737"/>
    </source>
</evidence>
<keyword evidence="1" id="KW-0433">Leucine-rich repeat</keyword>
<feature type="chain" id="PRO_5001784757" evidence="3">
    <location>
        <begin position="23"/>
        <end position="340"/>
    </location>
</feature>
<evidence type="ECO:0000313" key="5">
    <source>
        <dbReference type="EnsemblMetazoa" id="ASIC016653-PA"/>
    </source>
</evidence>
<reference evidence="5" key="2">
    <citation type="submission" date="2020-05" db="UniProtKB">
        <authorList>
            <consortium name="EnsemblMetazoa"/>
        </authorList>
    </citation>
    <scope>IDENTIFICATION</scope>
</reference>
<dbReference type="Proteomes" id="UP000030765">
    <property type="component" value="Unassembled WGS sequence"/>
</dbReference>
<name>A0A084WEL4_ANOSI</name>